<reference evidence="3" key="1">
    <citation type="journal article" date="2014" name="Science">
        <title>Ancient hybridizations among the ancestral genomes of bread wheat.</title>
        <authorList>
            <consortium name="International Wheat Genome Sequencing Consortium,"/>
            <person name="Marcussen T."/>
            <person name="Sandve S.R."/>
            <person name="Heier L."/>
            <person name="Spannagl M."/>
            <person name="Pfeifer M."/>
            <person name="Jakobsen K.S."/>
            <person name="Wulff B.B."/>
            <person name="Steuernagel B."/>
            <person name="Mayer K.F."/>
            <person name="Olsen O.A."/>
        </authorList>
    </citation>
    <scope>NUCLEOTIDE SEQUENCE [LARGE SCALE GENOMIC DNA]</scope>
    <source>
        <strain evidence="3">cv. AL8/78</strain>
    </source>
</reference>
<dbReference type="EnsemblPlants" id="AET2Gv20614400.10">
    <property type="protein sequence ID" value="AET2Gv20614400.10"/>
    <property type="gene ID" value="AET2Gv20614400"/>
</dbReference>
<evidence type="ECO:0000313" key="2">
    <source>
        <dbReference type="EnsemblPlants" id="AET2Gv20614400.10"/>
    </source>
</evidence>
<sequence length="217" mass="22717">QTSDLYQTVPMGAWLGRGFDPFPLCLISGAKKPPAPAAEPTKTEAMATTSTTPFHRLLAPARSNPAARLSLYTRGPPTLSFSRSISVRRRLAAASKDTASDKGQEQESSTAAGGAAEPAEEETPPGEKSSDEVATELKEVMRARKEAEVAAGGGGWWAGVAQEMTEIEWPAPGKVLGTTGVVLGIIAGSTVALLSVNAFLAELSDRVFAGRGLQDFF</sequence>
<reference evidence="2" key="4">
    <citation type="submission" date="2019-03" db="UniProtKB">
        <authorList>
            <consortium name="EnsemblPlants"/>
        </authorList>
    </citation>
    <scope>IDENTIFICATION</scope>
</reference>
<reference evidence="3" key="2">
    <citation type="journal article" date="2017" name="Nat. Plants">
        <title>The Aegilops tauschii genome reveals multiple impacts of transposons.</title>
        <authorList>
            <person name="Zhao G."/>
            <person name="Zou C."/>
            <person name="Li K."/>
            <person name="Wang K."/>
            <person name="Li T."/>
            <person name="Gao L."/>
            <person name="Zhang X."/>
            <person name="Wang H."/>
            <person name="Yang Z."/>
            <person name="Liu X."/>
            <person name="Jiang W."/>
            <person name="Mao L."/>
            <person name="Kong X."/>
            <person name="Jiao Y."/>
            <person name="Jia J."/>
        </authorList>
    </citation>
    <scope>NUCLEOTIDE SEQUENCE [LARGE SCALE GENOMIC DNA]</scope>
    <source>
        <strain evidence="3">cv. AL8/78</strain>
    </source>
</reference>
<dbReference type="GO" id="GO:0009535">
    <property type="term" value="C:chloroplast thylakoid membrane"/>
    <property type="evidence" value="ECO:0007669"/>
    <property type="project" value="TreeGrafter"/>
</dbReference>
<reference evidence="2" key="3">
    <citation type="journal article" date="2017" name="Nature">
        <title>Genome sequence of the progenitor of the wheat D genome Aegilops tauschii.</title>
        <authorList>
            <person name="Luo M.C."/>
            <person name="Gu Y.Q."/>
            <person name="Puiu D."/>
            <person name="Wang H."/>
            <person name="Twardziok S.O."/>
            <person name="Deal K.R."/>
            <person name="Huo N."/>
            <person name="Zhu T."/>
            <person name="Wang L."/>
            <person name="Wang Y."/>
            <person name="McGuire P.E."/>
            <person name="Liu S."/>
            <person name="Long H."/>
            <person name="Ramasamy R.K."/>
            <person name="Rodriguez J.C."/>
            <person name="Van S.L."/>
            <person name="Yuan L."/>
            <person name="Wang Z."/>
            <person name="Xia Z."/>
            <person name="Xiao L."/>
            <person name="Anderson O.D."/>
            <person name="Ouyang S."/>
            <person name="Liang Y."/>
            <person name="Zimin A.V."/>
            <person name="Pertea G."/>
            <person name="Qi P."/>
            <person name="Bennetzen J.L."/>
            <person name="Dai X."/>
            <person name="Dawson M.W."/>
            <person name="Muller H.G."/>
            <person name="Kugler K."/>
            <person name="Rivarola-Duarte L."/>
            <person name="Spannagl M."/>
            <person name="Mayer K.F.X."/>
            <person name="Lu F.H."/>
            <person name="Bevan M.W."/>
            <person name="Leroy P."/>
            <person name="Li P."/>
            <person name="You F.M."/>
            <person name="Sun Q."/>
            <person name="Liu Z."/>
            <person name="Lyons E."/>
            <person name="Wicker T."/>
            <person name="Salzberg S.L."/>
            <person name="Devos K.M."/>
            <person name="Dvorak J."/>
        </authorList>
    </citation>
    <scope>NUCLEOTIDE SEQUENCE [LARGE SCALE GENOMIC DNA]</scope>
    <source>
        <strain evidence="2">cv. AL8/78</strain>
    </source>
</reference>
<proteinExistence type="predicted"/>
<dbReference type="PANTHER" id="PTHR37240">
    <property type="entry name" value="PREPROTEIN TRANSLOCASE SUBUNIT SECE1"/>
    <property type="match status" value="1"/>
</dbReference>
<dbReference type="Gramene" id="AET2Gv20614400.10">
    <property type="protein sequence ID" value="AET2Gv20614400.10"/>
    <property type="gene ID" value="AET2Gv20614400"/>
</dbReference>
<dbReference type="InterPro" id="IPR055330">
    <property type="entry name" value="SECE1-like"/>
</dbReference>
<dbReference type="STRING" id="200361.A0A453BRS3"/>
<evidence type="ECO:0000313" key="3">
    <source>
        <dbReference type="Proteomes" id="UP000015105"/>
    </source>
</evidence>
<feature type="region of interest" description="Disordered" evidence="1">
    <location>
        <begin position="92"/>
        <end position="132"/>
    </location>
</feature>
<name>A0A453BRS3_AEGTS</name>
<reference evidence="2" key="5">
    <citation type="journal article" date="2021" name="G3 (Bethesda)">
        <title>Aegilops tauschii genome assembly Aet v5.0 features greater sequence contiguity and improved annotation.</title>
        <authorList>
            <person name="Wang L."/>
            <person name="Zhu T."/>
            <person name="Rodriguez J.C."/>
            <person name="Deal K.R."/>
            <person name="Dubcovsky J."/>
            <person name="McGuire P.E."/>
            <person name="Lux T."/>
            <person name="Spannagl M."/>
            <person name="Mayer K.F.X."/>
            <person name="Baldrich P."/>
            <person name="Meyers B.C."/>
            <person name="Huo N."/>
            <person name="Gu Y.Q."/>
            <person name="Zhou H."/>
            <person name="Devos K.M."/>
            <person name="Bennetzen J.L."/>
            <person name="Unver T."/>
            <person name="Budak H."/>
            <person name="Gulick P.J."/>
            <person name="Galiba G."/>
            <person name="Kalapos B."/>
            <person name="Nelson D.R."/>
            <person name="Li P."/>
            <person name="You F.M."/>
            <person name="Luo M.C."/>
            <person name="Dvorak J."/>
        </authorList>
    </citation>
    <scope>NUCLEOTIDE SEQUENCE [LARGE SCALE GENOMIC DNA]</scope>
    <source>
        <strain evidence="2">cv. AL8/78</strain>
    </source>
</reference>
<evidence type="ECO:0008006" key="4">
    <source>
        <dbReference type="Google" id="ProtNLM"/>
    </source>
</evidence>
<organism evidence="2 3">
    <name type="scientific">Aegilops tauschii subsp. strangulata</name>
    <name type="common">Goatgrass</name>
    <dbReference type="NCBI Taxonomy" id="200361"/>
    <lineage>
        <taxon>Eukaryota</taxon>
        <taxon>Viridiplantae</taxon>
        <taxon>Streptophyta</taxon>
        <taxon>Embryophyta</taxon>
        <taxon>Tracheophyta</taxon>
        <taxon>Spermatophyta</taxon>
        <taxon>Magnoliopsida</taxon>
        <taxon>Liliopsida</taxon>
        <taxon>Poales</taxon>
        <taxon>Poaceae</taxon>
        <taxon>BOP clade</taxon>
        <taxon>Pooideae</taxon>
        <taxon>Triticodae</taxon>
        <taxon>Triticeae</taxon>
        <taxon>Triticinae</taxon>
        <taxon>Aegilops</taxon>
    </lineage>
</organism>
<keyword evidence="3" id="KW-1185">Reference proteome</keyword>
<dbReference type="AlphaFoldDB" id="A0A453BRS3"/>
<protein>
    <recommendedName>
        <fullName evidence="4">Preprotein translocase subunit SECE1</fullName>
    </recommendedName>
</protein>
<dbReference type="PANTHER" id="PTHR37240:SF1">
    <property type="entry name" value="PREPROTEIN TRANSLOCASE SUBUNIT SECE1"/>
    <property type="match status" value="1"/>
</dbReference>
<evidence type="ECO:0000256" key="1">
    <source>
        <dbReference type="SAM" id="MobiDB-lite"/>
    </source>
</evidence>
<dbReference type="Proteomes" id="UP000015105">
    <property type="component" value="Chromosome 2D"/>
</dbReference>
<accession>A0A453BRS3</accession>